<organism evidence="1 2">
    <name type="scientific">Aspergillus costaricaensis CBS 115574</name>
    <dbReference type="NCBI Taxonomy" id="1448317"/>
    <lineage>
        <taxon>Eukaryota</taxon>
        <taxon>Fungi</taxon>
        <taxon>Dikarya</taxon>
        <taxon>Ascomycota</taxon>
        <taxon>Pezizomycotina</taxon>
        <taxon>Eurotiomycetes</taxon>
        <taxon>Eurotiomycetidae</taxon>
        <taxon>Eurotiales</taxon>
        <taxon>Aspergillaceae</taxon>
        <taxon>Aspergillus</taxon>
        <taxon>Aspergillus subgen. Circumdati</taxon>
    </lineage>
</organism>
<name>A0ACD1INC4_9EURO</name>
<proteinExistence type="predicted"/>
<keyword evidence="2" id="KW-1185">Reference proteome</keyword>
<accession>A0ACD1INC4</accession>
<dbReference type="EMBL" id="KZ824539">
    <property type="protein sequence ID" value="RAK92153.1"/>
    <property type="molecule type" value="Genomic_DNA"/>
</dbReference>
<reference evidence="1" key="1">
    <citation type="submission" date="2018-02" db="EMBL/GenBank/DDBJ databases">
        <title>The genomes of Aspergillus section Nigri reveals drivers in fungal speciation.</title>
        <authorList>
            <consortium name="DOE Joint Genome Institute"/>
            <person name="Vesth T.C."/>
            <person name="Nybo J."/>
            <person name="Theobald S."/>
            <person name="Brandl J."/>
            <person name="Frisvad J.C."/>
            <person name="Nielsen K.F."/>
            <person name="Lyhne E.K."/>
            <person name="Kogle M.E."/>
            <person name="Kuo A."/>
            <person name="Riley R."/>
            <person name="Clum A."/>
            <person name="Nolan M."/>
            <person name="Lipzen A."/>
            <person name="Salamov A."/>
            <person name="Henrissat B."/>
            <person name="Wiebenga A."/>
            <person name="De vries R.P."/>
            <person name="Grigoriev I.V."/>
            <person name="Mortensen U.H."/>
            <person name="Andersen M.R."/>
            <person name="Baker S.E."/>
        </authorList>
    </citation>
    <scope>NUCLEOTIDE SEQUENCE</scope>
    <source>
        <strain evidence="1">CBS 115574</strain>
    </source>
</reference>
<sequence length="81" mass="9053">MLHLVMNRRSHIPGQEMSYSCCKLIPVGPPLNFALERRCGLMLAEVGSAHPRATSLDCTWSRKREAWGEPVAFCMHLAGTQ</sequence>
<protein>
    <submittedName>
        <fullName evidence="1">Uncharacterized protein</fullName>
    </submittedName>
</protein>
<dbReference type="Proteomes" id="UP000249748">
    <property type="component" value="Unassembled WGS sequence"/>
</dbReference>
<gene>
    <name evidence="1" type="ORF">BO79DRAFT_166981</name>
</gene>
<evidence type="ECO:0000313" key="2">
    <source>
        <dbReference type="Proteomes" id="UP000249748"/>
    </source>
</evidence>
<evidence type="ECO:0000313" key="1">
    <source>
        <dbReference type="EMBL" id="RAK92153.1"/>
    </source>
</evidence>